<dbReference type="GeneID" id="63835187"/>
<dbReference type="SUPFAM" id="SSF54928">
    <property type="entry name" value="RNA-binding domain, RBD"/>
    <property type="match status" value="1"/>
</dbReference>
<dbReference type="OrthoDB" id="336240at2759"/>
<evidence type="ECO:0008006" key="4">
    <source>
        <dbReference type="Google" id="ProtNLM"/>
    </source>
</evidence>
<comment type="caution">
    <text evidence="2">The sequence shown here is derived from an EMBL/GenBank/DDBJ whole genome shotgun (WGS) entry which is preliminary data.</text>
</comment>
<accession>A0A9P5CHB4</accession>
<evidence type="ECO:0000313" key="2">
    <source>
        <dbReference type="EMBL" id="KAF3760054.1"/>
    </source>
</evidence>
<dbReference type="CDD" id="cd12254">
    <property type="entry name" value="RRM_hnRNPH_ESRPs_RBM12_like"/>
    <property type="match status" value="1"/>
</dbReference>
<sequence>MNNQGFSPPQNAGNQDFNQRGFPHYGHQQGQGHGKSIQYPGGHCGNLSSNRGVNHRAFGSFDGLSGNPQPIEAPTRAGPSSALVTHTSSTPNYVRSQRSDQLNDLTSGPDQRPAATIALRADNFPFVEGARYDYSPSTYGVVKIKNIPFDTNRAEIIAMLGRNSKIINDRHEPVHIIMERVTNRTGDAYVEFMTMYDAAQTVEKHQRASAQGRPHRLGDRPVEMELSSQAALMRDLFPNARGILWDGATPHIQPLNPTEPWLSFKGFITEEEMTMLVKHVEVPQRSPFSRDCPQRPFECMISTMRKFPWYMTDCITIKQRQSVYAACVNLLRLLQEAMEKKKHEHVLNSQLYRRLWTSAMICRGFTVTMKDSISYLVGLTDEDKREFNMPRFADQWVHIYTLVPKPGTPLDVIEWYIAIIREETNRTVAQSLPNVQSELQRQGRQTSLYWGYLWKEVSHPYGPGFDNMTLAEMAHREFSALSNILRRALD</sequence>
<dbReference type="InterPro" id="IPR035979">
    <property type="entry name" value="RBD_domain_sf"/>
</dbReference>
<feature type="compositionally biased region" description="Polar residues" evidence="1">
    <location>
        <begin position="1"/>
        <end position="18"/>
    </location>
</feature>
<feature type="compositionally biased region" description="Polar residues" evidence="1">
    <location>
        <begin position="82"/>
        <end position="109"/>
    </location>
</feature>
<evidence type="ECO:0000256" key="1">
    <source>
        <dbReference type="SAM" id="MobiDB-lite"/>
    </source>
</evidence>
<reference evidence="2" key="1">
    <citation type="journal article" date="2020" name="Phytopathology">
        <title>Genome sequence of the chestnut blight fungus Cryphonectria parasitica EP155: A fundamental resource for an archetypical invasive plant pathogen.</title>
        <authorList>
            <person name="Crouch J.A."/>
            <person name="Dawe A."/>
            <person name="Aerts A."/>
            <person name="Barry K."/>
            <person name="Churchill A.C.L."/>
            <person name="Grimwood J."/>
            <person name="Hillman B."/>
            <person name="Milgroom M.G."/>
            <person name="Pangilinan J."/>
            <person name="Smith M."/>
            <person name="Salamov A."/>
            <person name="Schmutz J."/>
            <person name="Yadav J."/>
            <person name="Grigoriev I.V."/>
            <person name="Nuss D."/>
        </authorList>
    </citation>
    <scope>NUCLEOTIDE SEQUENCE</scope>
    <source>
        <strain evidence="2">EP155</strain>
    </source>
</reference>
<gene>
    <name evidence="2" type="ORF">M406DRAFT_270108</name>
</gene>
<proteinExistence type="predicted"/>
<dbReference type="Gene3D" id="3.30.70.330">
    <property type="match status" value="1"/>
</dbReference>
<organism evidence="2 3">
    <name type="scientific">Cryphonectria parasitica (strain ATCC 38755 / EP155)</name>
    <dbReference type="NCBI Taxonomy" id="660469"/>
    <lineage>
        <taxon>Eukaryota</taxon>
        <taxon>Fungi</taxon>
        <taxon>Dikarya</taxon>
        <taxon>Ascomycota</taxon>
        <taxon>Pezizomycotina</taxon>
        <taxon>Sordariomycetes</taxon>
        <taxon>Sordariomycetidae</taxon>
        <taxon>Diaporthales</taxon>
        <taxon>Cryphonectriaceae</taxon>
        <taxon>Cryphonectria-Endothia species complex</taxon>
        <taxon>Cryphonectria</taxon>
    </lineage>
</organism>
<dbReference type="InterPro" id="IPR012677">
    <property type="entry name" value="Nucleotide-bd_a/b_plait_sf"/>
</dbReference>
<keyword evidence="3" id="KW-1185">Reference proteome</keyword>
<feature type="region of interest" description="Disordered" evidence="1">
    <location>
        <begin position="1"/>
        <end position="111"/>
    </location>
</feature>
<protein>
    <recommendedName>
        <fullName evidence="4">RRM domain-containing protein</fullName>
    </recommendedName>
</protein>
<name>A0A9P5CHB4_CRYP1</name>
<evidence type="ECO:0000313" key="3">
    <source>
        <dbReference type="Proteomes" id="UP000803844"/>
    </source>
</evidence>
<dbReference type="Proteomes" id="UP000803844">
    <property type="component" value="Unassembled WGS sequence"/>
</dbReference>
<dbReference type="EMBL" id="MU032354">
    <property type="protein sequence ID" value="KAF3760054.1"/>
    <property type="molecule type" value="Genomic_DNA"/>
</dbReference>
<dbReference type="GO" id="GO:0003676">
    <property type="term" value="F:nucleic acid binding"/>
    <property type="evidence" value="ECO:0007669"/>
    <property type="project" value="InterPro"/>
</dbReference>
<dbReference type="AlphaFoldDB" id="A0A9P5CHB4"/>
<dbReference type="RefSeq" id="XP_040771033.1">
    <property type="nucleotide sequence ID" value="XM_040918058.1"/>
</dbReference>